<evidence type="ECO:0000256" key="1">
    <source>
        <dbReference type="ARBA" id="ARBA00009759"/>
    </source>
</evidence>
<keyword evidence="2" id="KW-0479">Metal-binding</keyword>
<dbReference type="EC" id="3.1.3.25" evidence="3"/>
<feature type="binding site" evidence="2">
    <location>
        <position position="86"/>
    </location>
    <ligand>
        <name>Mg(2+)</name>
        <dbReference type="ChEBI" id="CHEBI:18420"/>
        <label>1</label>
        <note>catalytic</note>
    </ligand>
</feature>
<comment type="similarity">
    <text evidence="1">Belongs to the inositol monophosphatase superfamily.</text>
</comment>
<dbReference type="InterPro" id="IPR000760">
    <property type="entry name" value="Inositol_monophosphatase-like"/>
</dbReference>
<comment type="cofactor">
    <cofactor evidence="2">
        <name>Mg(2+)</name>
        <dbReference type="ChEBI" id="CHEBI:18420"/>
    </cofactor>
</comment>
<dbReference type="GO" id="GO:0046872">
    <property type="term" value="F:metal ion binding"/>
    <property type="evidence" value="ECO:0007669"/>
    <property type="project" value="UniProtKB-KW"/>
</dbReference>
<dbReference type="SUPFAM" id="SSF56655">
    <property type="entry name" value="Carbohydrate phosphatase"/>
    <property type="match status" value="1"/>
</dbReference>
<dbReference type="RefSeq" id="WP_154027383.1">
    <property type="nucleotide sequence ID" value="NZ_LR217695.1"/>
</dbReference>
<dbReference type="AlphaFoldDB" id="A0A451CYR8"/>
<dbReference type="GO" id="GO:0007165">
    <property type="term" value="P:signal transduction"/>
    <property type="evidence" value="ECO:0007669"/>
    <property type="project" value="TreeGrafter"/>
</dbReference>
<evidence type="ECO:0000313" key="4">
    <source>
        <dbReference type="Proteomes" id="UP000294404"/>
    </source>
</evidence>
<proteinExistence type="inferred from homology"/>
<evidence type="ECO:0000313" key="3">
    <source>
        <dbReference type="EMBL" id="VFP78176.1"/>
    </source>
</evidence>
<dbReference type="Gene3D" id="3.30.540.10">
    <property type="entry name" value="Fructose-1,6-Bisphosphatase, subunit A, domain 1"/>
    <property type="match status" value="1"/>
</dbReference>
<dbReference type="PANTHER" id="PTHR20854">
    <property type="entry name" value="INOSITOL MONOPHOSPHATASE"/>
    <property type="match status" value="1"/>
</dbReference>
<dbReference type="Gene3D" id="3.40.190.80">
    <property type="match status" value="1"/>
</dbReference>
<dbReference type="Pfam" id="PF00459">
    <property type="entry name" value="Inositol_P"/>
    <property type="match status" value="1"/>
</dbReference>
<dbReference type="PRINTS" id="PR00377">
    <property type="entry name" value="IMPHPHTASES"/>
</dbReference>
<evidence type="ECO:0000256" key="2">
    <source>
        <dbReference type="PIRSR" id="PIRSR600760-2"/>
    </source>
</evidence>
<dbReference type="GO" id="GO:0006020">
    <property type="term" value="P:inositol metabolic process"/>
    <property type="evidence" value="ECO:0007669"/>
    <property type="project" value="TreeGrafter"/>
</dbReference>
<gene>
    <name evidence="3" type="primary">suhB</name>
    <name evidence="3" type="ORF">BUCICUMA2628_186</name>
</gene>
<dbReference type="PANTHER" id="PTHR20854:SF4">
    <property type="entry name" value="INOSITOL-1-MONOPHOSPHATASE-RELATED"/>
    <property type="match status" value="1"/>
</dbReference>
<accession>A0A451CYR8</accession>
<keyword evidence="2" id="KW-0460">Magnesium</keyword>
<dbReference type="Proteomes" id="UP000294404">
    <property type="component" value="Chromosome"/>
</dbReference>
<protein>
    <submittedName>
        <fullName evidence="3">Inositol-1-monophosphatase</fullName>
        <ecNumber evidence="3">3.1.3.25</ecNumber>
    </submittedName>
</protein>
<dbReference type="EMBL" id="LR217695">
    <property type="protein sequence ID" value="VFP78176.1"/>
    <property type="molecule type" value="Genomic_DNA"/>
</dbReference>
<keyword evidence="3" id="KW-0378">Hydrolase</keyword>
<reference evidence="3 4" key="1">
    <citation type="submission" date="2019-02" db="EMBL/GenBank/DDBJ databases">
        <authorList>
            <person name="Manzano-Marin A."/>
            <person name="Manzano-Marin A."/>
        </authorList>
    </citation>
    <scope>NUCLEOTIDE SEQUENCE [LARGE SCALE GENOMIC DNA]</scope>
    <source>
        <strain evidence="3 4">BuCicuneomaculata</strain>
    </source>
</reference>
<sequence length="271" mass="31416">MNPILNIAIRAIRAGGKIISQYYDSKNTTCLTERSKILYFIRTIREKVFLSIYSIIYRSYPNHSIINACSKKKMIINNYQWLINPLNGTMNFINKIPHFCLSILIKEKNEIYISVIYDPIKNDLFTAIKGQGAQLNGFRARGSEYENKIPNKVIALYFKKKNIKNNHLYISFIQQFLQEKISLRQTGCSILDLAYLSSGKINAYIGFNEKFLRIIFGELQIRESGALITDFIGGHRYIDTNIFLIGQANTLKFILKKTRMLHKNNSIKIHK</sequence>
<organism evidence="3 4">
    <name type="scientific">Buchnera aphidicola</name>
    <name type="common">Cinara cuneomaculata</name>
    <dbReference type="NCBI Taxonomy" id="1660040"/>
    <lineage>
        <taxon>Bacteria</taxon>
        <taxon>Pseudomonadati</taxon>
        <taxon>Pseudomonadota</taxon>
        <taxon>Gammaproteobacteria</taxon>
        <taxon>Enterobacterales</taxon>
        <taxon>Erwiniaceae</taxon>
        <taxon>Buchnera</taxon>
    </lineage>
</organism>
<dbReference type="GO" id="GO:0008934">
    <property type="term" value="F:inositol monophosphate 1-phosphatase activity"/>
    <property type="evidence" value="ECO:0007669"/>
    <property type="project" value="TreeGrafter"/>
</dbReference>
<name>A0A451CYR8_9GAMM</name>
<dbReference type="OrthoDB" id="9785695at2"/>